<dbReference type="EMBL" id="JACXIY010000010">
    <property type="protein sequence ID" value="MBD2868477.1"/>
    <property type="molecule type" value="Genomic_DNA"/>
</dbReference>
<accession>A0A927CKL2</accession>
<evidence type="ECO:0000313" key="1">
    <source>
        <dbReference type="EMBL" id="MBD2868477.1"/>
    </source>
</evidence>
<sequence length="110" mass="12866">MDSFTIKRLEKILDGYIDLKVPGNVRSSVRLAYEWNDDTLTLCERRPDLPKRDWIRADIAQFRREAGDWRVYAGKKDGSFVPVPSIPPHPDFEKQLEQVEQDSEGLFWIS</sequence>
<keyword evidence="2" id="KW-1185">Reference proteome</keyword>
<protein>
    <submittedName>
        <fullName evidence="1">DUF3024 domain-containing protein</fullName>
    </submittedName>
</protein>
<evidence type="ECO:0000313" key="2">
    <source>
        <dbReference type="Proteomes" id="UP000632125"/>
    </source>
</evidence>
<reference evidence="1" key="1">
    <citation type="submission" date="2020-09" db="EMBL/GenBank/DDBJ databases">
        <title>A novel bacterium of genus Paenibacillus, isolated from South China Sea.</title>
        <authorList>
            <person name="Huang H."/>
            <person name="Mo K."/>
            <person name="Hu Y."/>
        </authorList>
    </citation>
    <scope>NUCLEOTIDE SEQUENCE</scope>
    <source>
        <strain evidence="1">IB182493</strain>
    </source>
</reference>
<dbReference type="AlphaFoldDB" id="A0A927CKL2"/>
<name>A0A927CKL2_9BACL</name>
<dbReference type="RefSeq" id="WP_190859814.1">
    <property type="nucleotide sequence ID" value="NZ_JACXIY010000010.1"/>
</dbReference>
<proteinExistence type="predicted"/>
<dbReference type="Proteomes" id="UP000632125">
    <property type="component" value="Unassembled WGS sequence"/>
</dbReference>
<dbReference type="InterPro" id="IPR021388">
    <property type="entry name" value="DUF3024"/>
</dbReference>
<comment type="caution">
    <text evidence="1">The sequence shown here is derived from an EMBL/GenBank/DDBJ whole genome shotgun (WGS) entry which is preliminary data.</text>
</comment>
<dbReference type="Pfam" id="PF11225">
    <property type="entry name" value="DUF3024"/>
    <property type="match status" value="1"/>
</dbReference>
<organism evidence="1 2">
    <name type="scientific">Paenibacillus arenilitoris</name>
    <dbReference type="NCBI Taxonomy" id="2772299"/>
    <lineage>
        <taxon>Bacteria</taxon>
        <taxon>Bacillati</taxon>
        <taxon>Bacillota</taxon>
        <taxon>Bacilli</taxon>
        <taxon>Bacillales</taxon>
        <taxon>Paenibacillaceae</taxon>
        <taxon>Paenibacillus</taxon>
    </lineage>
</organism>
<gene>
    <name evidence="1" type="ORF">IDH41_07805</name>
</gene>